<dbReference type="InterPro" id="IPR020039">
    <property type="entry name" value="PseF"/>
</dbReference>
<dbReference type="NCBIfam" id="TIGR03584">
    <property type="entry name" value="PseF"/>
    <property type="match status" value="1"/>
</dbReference>
<dbReference type="RefSeq" id="WP_111393448.1">
    <property type="nucleotide sequence ID" value="NZ_QKTX01000009.1"/>
</dbReference>
<dbReference type="Proteomes" id="UP000248917">
    <property type="component" value="Unassembled WGS sequence"/>
</dbReference>
<evidence type="ECO:0000313" key="1">
    <source>
        <dbReference type="EMBL" id="PZV82312.1"/>
    </source>
</evidence>
<proteinExistence type="predicted"/>
<dbReference type="OrthoDB" id="9805604at2"/>
<protein>
    <submittedName>
        <fullName evidence="1">N-acylneuraminate cytidylyltransferase</fullName>
    </submittedName>
</protein>
<dbReference type="EMBL" id="QKTX01000009">
    <property type="protein sequence ID" value="PZV82312.1"/>
    <property type="molecule type" value="Genomic_DNA"/>
</dbReference>
<accession>A0A326RNU3</accession>
<dbReference type="InterPro" id="IPR029044">
    <property type="entry name" value="Nucleotide-diphossugar_trans"/>
</dbReference>
<evidence type="ECO:0000313" key="2">
    <source>
        <dbReference type="Proteomes" id="UP000248917"/>
    </source>
</evidence>
<dbReference type="PANTHER" id="PTHR21485">
    <property type="entry name" value="HAD SUPERFAMILY MEMBERS CMAS AND KDSC"/>
    <property type="match status" value="1"/>
</dbReference>
<dbReference type="PANTHER" id="PTHR21485:SF6">
    <property type="entry name" value="N-ACYLNEURAMINATE CYTIDYLYLTRANSFERASE-RELATED"/>
    <property type="match status" value="1"/>
</dbReference>
<dbReference type="CDD" id="cd02513">
    <property type="entry name" value="CMP-NeuAc_Synthase"/>
    <property type="match status" value="1"/>
</dbReference>
<organism evidence="1 2">
    <name type="scientific">Algoriphagus aquaeductus</name>
    <dbReference type="NCBI Taxonomy" id="475299"/>
    <lineage>
        <taxon>Bacteria</taxon>
        <taxon>Pseudomonadati</taxon>
        <taxon>Bacteroidota</taxon>
        <taxon>Cytophagia</taxon>
        <taxon>Cytophagales</taxon>
        <taxon>Cyclobacteriaceae</taxon>
        <taxon>Algoriphagus</taxon>
    </lineage>
</organism>
<dbReference type="InterPro" id="IPR003329">
    <property type="entry name" value="Cytidylyl_trans"/>
</dbReference>
<sequence length="231" mass="26336">MADICIIPARGGSKRIPRKNIKDFAGKPIIAYSIEAALSSGLFNEVMVSTDDAEIAGIAEKFGAKVPFFRSEKNANDHSTTSDVIEEVLMEYSKQGRKFIRACCIYPTAPFVTVDSLVHGKNLLRESAADTVFPTVKFGYPVWRGLRKDREGTVEMIWKEHLNSRSQDLEEVFHDAGQWYWFDVERFLLNKKLFTDNTKAIELSPLEVQDIDNLHDWHLAELKYGYLQSLK</sequence>
<dbReference type="Pfam" id="PF02348">
    <property type="entry name" value="CTP_transf_3"/>
    <property type="match status" value="1"/>
</dbReference>
<dbReference type="SUPFAM" id="SSF53448">
    <property type="entry name" value="Nucleotide-diphospho-sugar transferases"/>
    <property type="match status" value="1"/>
</dbReference>
<comment type="caution">
    <text evidence="1">The sequence shown here is derived from an EMBL/GenBank/DDBJ whole genome shotgun (WGS) entry which is preliminary data.</text>
</comment>
<dbReference type="GO" id="GO:0008781">
    <property type="term" value="F:N-acylneuraminate cytidylyltransferase activity"/>
    <property type="evidence" value="ECO:0007669"/>
    <property type="project" value="TreeGrafter"/>
</dbReference>
<gene>
    <name evidence="1" type="ORF">CLV31_109173</name>
</gene>
<keyword evidence="2" id="KW-1185">Reference proteome</keyword>
<dbReference type="AlphaFoldDB" id="A0A326RNU3"/>
<name>A0A326RNU3_9BACT</name>
<reference evidence="1 2" key="1">
    <citation type="submission" date="2018-06" db="EMBL/GenBank/DDBJ databases">
        <title>Genomic Encyclopedia of Archaeal and Bacterial Type Strains, Phase II (KMG-II): from individual species to whole genera.</title>
        <authorList>
            <person name="Goeker M."/>
        </authorList>
    </citation>
    <scope>NUCLEOTIDE SEQUENCE [LARGE SCALE GENOMIC DNA]</scope>
    <source>
        <strain evidence="1 2">T4</strain>
    </source>
</reference>
<keyword evidence="1" id="KW-0808">Transferase</keyword>
<dbReference type="InterPro" id="IPR050793">
    <property type="entry name" value="CMP-NeuNAc_synthase"/>
</dbReference>
<keyword evidence="1" id="KW-0548">Nucleotidyltransferase</keyword>
<dbReference type="Gene3D" id="3.90.550.10">
    <property type="entry name" value="Spore Coat Polysaccharide Biosynthesis Protein SpsA, Chain A"/>
    <property type="match status" value="1"/>
</dbReference>